<dbReference type="Proteomes" id="UP000039865">
    <property type="component" value="Unassembled WGS sequence"/>
</dbReference>
<organism evidence="2 3">
    <name type="scientific">Stylonychia lemnae</name>
    <name type="common">Ciliate</name>
    <dbReference type="NCBI Taxonomy" id="5949"/>
    <lineage>
        <taxon>Eukaryota</taxon>
        <taxon>Sar</taxon>
        <taxon>Alveolata</taxon>
        <taxon>Ciliophora</taxon>
        <taxon>Intramacronucleata</taxon>
        <taxon>Spirotrichea</taxon>
        <taxon>Stichotrichia</taxon>
        <taxon>Sporadotrichida</taxon>
        <taxon>Oxytrichidae</taxon>
        <taxon>Stylonychinae</taxon>
        <taxon>Stylonychia</taxon>
    </lineage>
</organism>
<dbReference type="AlphaFoldDB" id="A0A078B1V8"/>
<protein>
    <submittedName>
        <fullName evidence="2">Uncharacterized protein</fullName>
    </submittedName>
</protein>
<dbReference type="OMA" id="FYFNFLP"/>
<dbReference type="PANTHER" id="PTHR31398">
    <property type="entry name" value="MEIOTIC NUCLEAR DIVISION PROTEIN 1 HOMOLOG"/>
    <property type="match status" value="1"/>
</dbReference>
<dbReference type="EMBL" id="CCKQ01015486">
    <property type="protein sequence ID" value="CDW87303.1"/>
    <property type="molecule type" value="Genomic_DNA"/>
</dbReference>
<dbReference type="GO" id="GO:0005634">
    <property type="term" value="C:nucleus"/>
    <property type="evidence" value="ECO:0007669"/>
    <property type="project" value="TreeGrafter"/>
</dbReference>
<evidence type="ECO:0000313" key="2">
    <source>
        <dbReference type="EMBL" id="CDW87303.1"/>
    </source>
</evidence>
<dbReference type="GO" id="GO:0007131">
    <property type="term" value="P:reciprocal meiotic recombination"/>
    <property type="evidence" value="ECO:0007669"/>
    <property type="project" value="TreeGrafter"/>
</dbReference>
<keyword evidence="3" id="KW-1185">Reference proteome</keyword>
<dbReference type="OrthoDB" id="288398at2759"/>
<evidence type="ECO:0000256" key="1">
    <source>
        <dbReference type="SAM" id="Phobius"/>
    </source>
</evidence>
<feature type="transmembrane region" description="Helical" evidence="1">
    <location>
        <begin position="40"/>
        <end position="59"/>
    </location>
</feature>
<proteinExistence type="predicted"/>
<name>A0A078B1V8_STYLE</name>
<reference evidence="2 3" key="1">
    <citation type="submission" date="2014-06" db="EMBL/GenBank/DDBJ databases">
        <authorList>
            <person name="Swart Estienne"/>
        </authorList>
    </citation>
    <scope>NUCLEOTIDE SEQUENCE [LARGE SCALE GENOMIC DNA]</scope>
    <source>
        <strain evidence="2 3">130c</strain>
    </source>
</reference>
<keyword evidence="1" id="KW-1133">Transmembrane helix</keyword>
<keyword evidence="1" id="KW-0812">Transmembrane</keyword>
<accession>A0A078B1V8</accession>
<dbReference type="InParanoid" id="A0A078B1V8"/>
<gene>
    <name evidence="2" type="primary">Contig18316.g19453</name>
    <name evidence="2" type="ORF">STYLEM_16406</name>
</gene>
<keyword evidence="1" id="KW-0472">Membrane</keyword>
<dbReference type="PANTHER" id="PTHR31398:SF0">
    <property type="entry name" value="MEIOTIC NUCLEAR DIVISION PROTEIN 1 HOMOLOG"/>
    <property type="match status" value="1"/>
</dbReference>
<evidence type="ECO:0000313" key="3">
    <source>
        <dbReference type="Proteomes" id="UP000039865"/>
    </source>
</evidence>
<sequence length="729" mass="86541">MNKRNILSRWEELKHKFKYIDLFAQPVQLTFKGEDTYKTMIGAVSSLMLIMLLLSYGVFKAVFMFNRMNPSVQKVSLLRDMSDGLIFKPQDLGFDFAFGLSQNLEPSIGYFTVRQQVIFETDMIDDQGKIVIEKLKRDVKFSKCQRKHLNHTNQADVVANGISNFYCIEDNTYQFSGNYYQRTFEYVEIKLWKCQNQSSPNAINNNQKVVCQDKKIIDQFFDNDTFSFAYVNTFFDQNNFNEEKQFKKFVDDSLFFHLESQRIKKANFYIQLQEANMQDDYIQFGQAHNYKFFHVENIRTYDDSYTEEDGNVVTVYLRLDNHYDVYQRKIYSILELLAELGGLYRSLFTIGLLFIGLIAQKLFLIDIMHSTYQVRKILNHDDENCKHGLIFDRKKGFVLKPSSPKKNNNEFQKQKVDSSVFKSPKAGNKVDLSLKFKYQSPKAAADLDFDDNVQQTERIQTDRDELGVFQTNHQDSFRFLKELRSQDVKDLLRSFIYRMRFTYSYKLLFIYILRCFCCRDLRKSKSHHSFKMHYLYQKGEEKLGMDLDVVQLVKTLRQFKLLSQAILSQQHRMLLRFQRQSLIETSSDSSDSDDNHLDPLRLIESPNPIIRLVTLGKLKRMMKSLRGKKIQKIERNLLRGVFQRKIKDYEEDQRQRNKQMTLIQKLYQQNDILDTEQNYQDEVSNHIFHSQSNLGENVIEEFEEDIPEKNFITKDFVKSSQLRAFEKQY</sequence>